<sequence length="61" mass="6294">MSAFTSILLISAVILAVIFGFIFAIGRKFKGENAGFGKAMMIVGVIGMVVCVIAAIIVAMA</sequence>
<keyword evidence="3" id="KW-1185">Reference proteome</keyword>
<evidence type="ECO:0008006" key="4">
    <source>
        <dbReference type="Google" id="ProtNLM"/>
    </source>
</evidence>
<evidence type="ECO:0000313" key="3">
    <source>
        <dbReference type="Proteomes" id="UP000051790"/>
    </source>
</evidence>
<keyword evidence="1" id="KW-1133">Transmembrane helix</keyword>
<name>A0A0R1QUH9_9LACO</name>
<dbReference type="RefSeq" id="WP_054715672.1">
    <property type="nucleotide sequence ID" value="NZ_AZEU01000135.1"/>
</dbReference>
<feature type="transmembrane region" description="Helical" evidence="1">
    <location>
        <begin position="6"/>
        <end position="27"/>
    </location>
</feature>
<dbReference type="PATRIC" id="fig|1423769.4.peg.1029"/>
<feature type="transmembrane region" description="Helical" evidence="1">
    <location>
        <begin position="39"/>
        <end position="60"/>
    </location>
</feature>
<gene>
    <name evidence="2" type="ORF">FD01_GL000956</name>
</gene>
<accession>A0A0R1QUH9</accession>
<comment type="caution">
    <text evidence="2">The sequence shown here is derived from an EMBL/GenBank/DDBJ whole genome shotgun (WGS) entry which is preliminary data.</text>
</comment>
<protein>
    <recommendedName>
        <fullName evidence="4">DUF4190 domain-containing protein</fullName>
    </recommendedName>
</protein>
<keyword evidence="1" id="KW-0812">Transmembrane</keyword>
<organism evidence="2 3">
    <name type="scientific">Lacticaseibacillus manihotivorans DSM 13343 = JCM 12514</name>
    <dbReference type="NCBI Taxonomy" id="1423769"/>
    <lineage>
        <taxon>Bacteria</taxon>
        <taxon>Bacillati</taxon>
        <taxon>Bacillota</taxon>
        <taxon>Bacilli</taxon>
        <taxon>Lactobacillales</taxon>
        <taxon>Lactobacillaceae</taxon>
        <taxon>Lacticaseibacillus</taxon>
    </lineage>
</organism>
<evidence type="ECO:0000313" key="2">
    <source>
        <dbReference type="EMBL" id="KRL44971.1"/>
    </source>
</evidence>
<proteinExistence type="predicted"/>
<reference evidence="2 3" key="1">
    <citation type="journal article" date="2015" name="Genome Announc.">
        <title>Expanding the biotechnology potential of lactobacilli through comparative genomics of 213 strains and associated genera.</title>
        <authorList>
            <person name="Sun Z."/>
            <person name="Harris H.M."/>
            <person name="McCann A."/>
            <person name="Guo C."/>
            <person name="Argimon S."/>
            <person name="Zhang W."/>
            <person name="Yang X."/>
            <person name="Jeffery I.B."/>
            <person name="Cooney J.C."/>
            <person name="Kagawa T.F."/>
            <person name="Liu W."/>
            <person name="Song Y."/>
            <person name="Salvetti E."/>
            <person name="Wrobel A."/>
            <person name="Rasinkangas P."/>
            <person name="Parkhill J."/>
            <person name="Rea M.C."/>
            <person name="O'Sullivan O."/>
            <person name="Ritari J."/>
            <person name="Douillard F.P."/>
            <person name="Paul Ross R."/>
            <person name="Yang R."/>
            <person name="Briner A.E."/>
            <person name="Felis G.E."/>
            <person name="de Vos W.M."/>
            <person name="Barrangou R."/>
            <person name="Klaenhammer T.R."/>
            <person name="Caufield P.W."/>
            <person name="Cui Y."/>
            <person name="Zhang H."/>
            <person name="O'Toole P.W."/>
        </authorList>
    </citation>
    <scope>NUCLEOTIDE SEQUENCE [LARGE SCALE GENOMIC DNA]</scope>
    <source>
        <strain evidence="2 3">DSM 13343</strain>
    </source>
</reference>
<keyword evidence="1" id="KW-0472">Membrane</keyword>
<dbReference type="Proteomes" id="UP000051790">
    <property type="component" value="Unassembled WGS sequence"/>
</dbReference>
<evidence type="ECO:0000256" key="1">
    <source>
        <dbReference type="SAM" id="Phobius"/>
    </source>
</evidence>
<dbReference type="EMBL" id="AZEU01000135">
    <property type="protein sequence ID" value="KRL44971.1"/>
    <property type="molecule type" value="Genomic_DNA"/>
</dbReference>
<dbReference type="AlphaFoldDB" id="A0A0R1QUH9"/>